<evidence type="ECO:0000313" key="1">
    <source>
        <dbReference type="EMBL" id="QNN53015.1"/>
    </source>
</evidence>
<dbReference type="KEGG" id="nmes:H9L09_00420"/>
<dbReference type="Proteomes" id="UP000515947">
    <property type="component" value="Chromosome"/>
</dbReference>
<accession>A0A7G9RBP0</accession>
<dbReference type="AlphaFoldDB" id="A0A7G9RBP0"/>
<dbReference type="RefSeq" id="WP_187578857.1">
    <property type="nucleotide sequence ID" value="NZ_CP060713.1"/>
</dbReference>
<keyword evidence="2" id="KW-1185">Reference proteome</keyword>
<dbReference type="EMBL" id="CP060713">
    <property type="protein sequence ID" value="QNN53015.1"/>
    <property type="molecule type" value="Genomic_DNA"/>
</dbReference>
<name>A0A7G9RBP0_9ACTN</name>
<reference evidence="1 2" key="1">
    <citation type="submission" date="2020-08" db="EMBL/GenBank/DDBJ databases">
        <title>Genome sequence of Nocardioides mesophilus KACC 16243T.</title>
        <authorList>
            <person name="Hyun D.-W."/>
            <person name="Bae J.-W."/>
        </authorList>
    </citation>
    <scope>NUCLEOTIDE SEQUENCE [LARGE SCALE GENOMIC DNA]</scope>
    <source>
        <strain evidence="1 2">KACC 16243</strain>
    </source>
</reference>
<protein>
    <submittedName>
        <fullName evidence="1">Uncharacterized protein</fullName>
    </submittedName>
</protein>
<proteinExistence type="predicted"/>
<gene>
    <name evidence="1" type="ORF">H9L09_00420</name>
</gene>
<evidence type="ECO:0000313" key="2">
    <source>
        <dbReference type="Proteomes" id="UP000515947"/>
    </source>
</evidence>
<organism evidence="1 2">
    <name type="scientific">Nocardioides mesophilus</name>
    <dbReference type="NCBI Taxonomy" id="433659"/>
    <lineage>
        <taxon>Bacteria</taxon>
        <taxon>Bacillati</taxon>
        <taxon>Actinomycetota</taxon>
        <taxon>Actinomycetes</taxon>
        <taxon>Propionibacteriales</taxon>
        <taxon>Nocardioidaceae</taxon>
        <taxon>Nocardioides</taxon>
    </lineage>
</organism>
<sequence>MAVPELTCAVLRRTVGELRRRETRRVFDPSICLGTLGGPHESFVLRAQDLPVLDAALRMEIVSRLVSLATEPPRVGWLVRPGAPEDYESDREWCAATTSALSMHGIELEAFYAVTRYGWRDVRSGESRTWRRLRI</sequence>